<gene>
    <name evidence="2" type="ORF">FHR83_002000</name>
</gene>
<evidence type="ECO:0000313" key="2">
    <source>
        <dbReference type="EMBL" id="MBB3094348.1"/>
    </source>
</evidence>
<dbReference type="SUPFAM" id="SSF52540">
    <property type="entry name" value="P-loop containing nucleoside triphosphate hydrolases"/>
    <property type="match status" value="1"/>
</dbReference>
<comment type="caution">
    <text evidence="2">The sequence shown here is derived from an EMBL/GenBank/DDBJ whole genome shotgun (WGS) entry which is preliminary data.</text>
</comment>
<evidence type="ECO:0000256" key="1">
    <source>
        <dbReference type="PROSITE-ProRule" id="PRU00339"/>
    </source>
</evidence>
<sequence length="862" mass="93566">MPRDTFAAPPDPAEADTVDDLVERLRLLKVWAGDPSYETIKERVNAAWTAQGRPAGELARRSTVANCFQSGRRRLNTDLVVAVVQALRDDTGYVTQWRQALRVIGGEVEAVSQVRVQDTLPRDLVEFTGRTGELNRLSDAVRQASRAGSAVVISAIEGMAGVGKTQLAVHAGHLLLREEQFDRVLFVNLRGFHPDPTQPPADPAAVLDGFLRLLGMPGHQIPHQLAARAAAYRNRLAGTRALIVLDNAATAEQVGPLLPDVSGCVTLVTSRRSLAELQPTAQLTVDVFDPDEATAFLAAAVSGLPVGPNPDAIARIARRCGYLPLALGLIAGHIRNTAGWTLTDHADRLDERHHDRRLEAGVELALDLSYRHLPTDQQRLLRLVALHPGQDFDAYAAAALTDTALDTAEACLGALFRDHLIQQATAGRYVLHDLVRAYATARAHDHDSPPARRAALTRLYDYYLATTAAAMEILLPGEANVRPHVSPAGTPVPPLADRPDALDWLDTERPTLVAVANHTATHGWPDHTTRLARTLSRYLQGGHHNDALTMHGHAHRAARGSGDLKGQAHALSGLAIAHLRLGRPDAADDHLRQALELFRQTADTAGQARALFNIGLIAERAGRYPDAIEYKQQALELDRRNGDRIGEATTLGGLGAVMERAGRLDEATDYYRQSLTVSRETGNPRGEALALHGLGELAVRMGRYEPAGDHLEQAMRLYRQIGDRTSEAGALESLGSLHTRLDRLAEATEYYQQALTVFQETGNQDNEAWVCNGLGEVSRAAGRTADALTHHTAAFAIASVTGNRHQQARAHAGLGDVHRALADPGRARDEYRQALTHYVDLGLPEADQIRVHLAELDAPEQS</sequence>
<dbReference type="SUPFAM" id="SSF48452">
    <property type="entry name" value="TPR-like"/>
    <property type="match status" value="2"/>
</dbReference>
<dbReference type="PANTHER" id="PTHR47691:SF3">
    <property type="entry name" value="HTH-TYPE TRANSCRIPTIONAL REGULATOR RV0890C-RELATED"/>
    <property type="match status" value="1"/>
</dbReference>
<dbReference type="Gene3D" id="3.40.50.300">
    <property type="entry name" value="P-loop containing nucleotide triphosphate hydrolases"/>
    <property type="match status" value="1"/>
</dbReference>
<feature type="repeat" description="TPR" evidence="1">
    <location>
        <begin position="608"/>
        <end position="641"/>
    </location>
</feature>
<dbReference type="Gene3D" id="1.25.40.10">
    <property type="entry name" value="Tetratricopeptide repeat domain"/>
    <property type="match status" value="2"/>
</dbReference>
<dbReference type="SMART" id="SM00028">
    <property type="entry name" value="TPR"/>
    <property type="match status" value="7"/>
</dbReference>
<keyword evidence="3" id="KW-1185">Reference proteome</keyword>
<name>A0A7W5ADJ7_9ACTN</name>
<accession>A0A7W5ADJ7</accession>
<dbReference type="PANTHER" id="PTHR47691">
    <property type="entry name" value="REGULATOR-RELATED"/>
    <property type="match status" value="1"/>
</dbReference>
<protein>
    <submittedName>
        <fullName evidence="2">Tetratricopeptide (TPR) repeat protein</fullName>
    </submittedName>
</protein>
<dbReference type="GO" id="GO:0043531">
    <property type="term" value="F:ADP binding"/>
    <property type="evidence" value="ECO:0007669"/>
    <property type="project" value="InterPro"/>
</dbReference>
<reference evidence="2 3" key="1">
    <citation type="submission" date="2020-08" db="EMBL/GenBank/DDBJ databases">
        <title>Genomic Encyclopedia of Type Strains, Phase III (KMG-III): the genomes of soil and plant-associated and newly described type strains.</title>
        <authorList>
            <person name="Whitman W."/>
        </authorList>
    </citation>
    <scope>NUCLEOTIDE SEQUENCE [LARGE SCALE GENOMIC DNA]</scope>
    <source>
        <strain evidence="2 3">CECT 3287</strain>
    </source>
</reference>
<evidence type="ECO:0000313" key="3">
    <source>
        <dbReference type="Proteomes" id="UP000590749"/>
    </source>
</evidence>
<dbReference type="Pfam" id="PF13424">
    <property type="entry name" value="TPR_12"/>
    <property type="match status" value="4"/>
</dbReference>
<dbReference type="PRINTS" id="PR00364">
    <property type="entry name" value="DISEASERSIST"/>
</dbReference>
<feature type="repeat" description="TPR" evidence="1">
    <location>
        <begin position="728"/>
        <end position="761"/>
    </location>
</feature>
<dbReference type="PROSITE" id="PS50005">
    <property type="entry name" value="TPR"/>
    <property type="match status" value="3"/>
</dbReference>
<dbReference type="RefSeq" id="WP_183218635.1">
    <property type="nucleotide sequence ID" value="NZ_BMPW01000008.1"/>
</dbReference>
<dbReference type="InterPro" id="IPR027417">
    <property type="entry name" value="P-loop_NTPase"/>
</dbReference>
<dbReference type="AlphaFoldDB" id="A0A7W5ADJ7"/>
<dbReference type="InterPro" id="IPR019734">
    <property type="entry name" value="TPR_rpt"/>
</dbReference>
<proteinExistence type="predicted"/>
<dbReference type="InterPro" id="IPR011990">
    <property type="entry name" value="TPR-like_helical_dom_sf"/>
</dbReference>
<dbReference type="Proteomes" id="UP000590749">
    <property type="component" value="Unassembled WGS sequence"/>
</dbReference>
<dbReference type="PROSITE" id="PS50293">
    <property type="entry name" value="TPR_REGION"/>
    <property type="match status" value="1"/>
</dbReference>
<feature type="repeat" description="TPR" evidence="1">
    <location>
        <begin position="648"/>
        <end position="681"/>
    </location>
</feature>
<organism evidence="2 3">
    <name type="scientific">Actinoplanes campanulatus</name>
    <dbReference type="NCBI Taxonomy" id="113559"/>
    <lineage>
        <taxon>Bacteria</taxon>
        <taxon>Bacillati</taxon>
        <taxon>Actinomycetota</taxon>
        <taxon>Actinomycetes</taxon>
        <taxon>Micromonosporales</taxon>
        <taxon>Micromonosporaceae</taxon>
        <taxon>Actinoplanes</taxon>
    </lineage>
</organism>
<dbReference type="EMBL" id="JACHXF010000003">
    <property type="protein sequence ID" value="MBB3094348.1"/>
    <property type="molecule type" value="Genomic_DNA"/>
</dbReference>
<keyword evidence="1" id="KW-0802">TPR repeat</keyword>